<organism evidence="1 2">
    <name type="scientific">Umbra pygmaea</name>
    <name type="common">Eastern mudminnow</name>
    <dbReference type="NCBI Taxonomy" id="75934"/>
    <lineage>
        <taxon>Eukaryota</taxon>
        <taxon>Metazoa</taxon>
        <taxon>Chordata</taxon>
        <taxon>Craniata</taxon>
        <taxon>Vertebrata</taxon>
        <taxon>Euteleostomi</taxon>
        <taxon>Actinopterygii</taxon>
        <taxon>Neopterygii</taxon>
        <taxon>Teleostei</taxon>
        <taxon>Protacanthopterygii</taxon>
        <taxon>Esociformes</taxon>
        <taxon>Umbridae</taxon>
        <taxon>Umbra</taxon>
    </lineage>
</organism>
<evidence type="ECO:0000313" key="1">
    <source>
        <dbReference type="EMBL" id="KAL0969578.1"/>
    </source>
</evidence>
<dbReference type="EMBL" id="JAGEUA010000007">
    <property type="protein sequence ID" value="KAL0969578.1"/>
    <property type="molecule type" value="Genomic_DNA"/>
</dbReference>
<evidence type="ECO:0000313" key="2">
    <source>
        <dbReference type="Proteomes" id="UP001557470"/>
    </source>
</evidence>
<keyword evidence="2" id="KW-1185">Reference proteome</keyword>
<reference evidence="1 2" key="1">
    <citation type="submission" date="2024-06" db="EMBL/GenBank/DDBJ databases">
        <authorList>
            <person name="Pan Q."/>
            <person name="Wen M."/>
            <person name="Jouanno E."/>
            <person name="Zahm M."/>
            <person name="Klopp C."/>
            <person name="Cabau C."/>
            <person name="Louis A."/>
            <person name="Berthelot C."/>
            <person name="Parey E."/>
            <person name="Roest Crollius H."/>
            <person name="Montfort J."/>
            <person name="Robinson-Rechavi M."/>
            <person name="Bouchez O."/>
            <person name="Lampietro C."/>
            <person name="Lopez Roques C."/>
            <person name="Donnadieu C."/>
            <person name="Postlethwait J."/>
            <person name="Bobe J."/>
            <person name="Verreycken H."/>
            <person name="Guiguen Y."/>
        </authorList>
    </citation>
    <scope>NUCLEOTIDE SEQUENCE [LARGE SCALE GENOMIC DNA]</scope>
    <source>
        <strain evidence="1">Up_M1</strain>
        <tissue evidence="1">Testis</tissue>
    </source>
</reference>
<accession>A0ABD0WHY5</accession>
<sequence>MSGLSYCSATQESMWVISLAVTLRHQPNAFGDYRRFWSWQGHRPCSWNTLGALSGDQTAHIYWTRCLEPNRTGRTLIECSTPMLAVKLKKIQLEGSGFNQREN</sequence>
<dbReference type="AlphaFoldDB" id="A0ABD0WHY5"/>
<dbReference type="Proteomes" id="UP001557470">
    <property type="component" value="Unassembled WGS sequence"/>
</dbReference>
<gene>
    <name evidence="1" type="ORF">UPYG_G00229310</name>
</gene>
<name>A0ABD0WHY5_UMBPY</name>
<proteinExistence type="predicted"/>
<protein>
    <submittedName>
        <fullName evidence="1">Uncharacterized protein</fullName>
    </submittedName>
</protein>
<comment type="caution">
    <text evidence="1">The sequence shown here is derived from an EMBL/GenBank/DDBJ whole genome shotgun (WGS) entry which is preliminary data.</text>
</comment>